<dbReference type="InterPro" id="IPR003423">
    <property type="entry name" value="OMP_efflux"/>
</dbReference>
<evidence type="ECO:0000313" key="5">
    <source>
        <dbReference type="EMBL" id="SDD08446.1"/>
    </source>
</evidence>
<dbReference type="EMBL" id="FNAG01000001">
    <property type="protein sequence ID" value="SDD08446.1"/>
    <property type="molecule type" value="Genomic_DNA"/>
</dbReference>
<comment type="subcellular location">
    <subcellularLocation>
        <location evidence="2">Cell outer membrane</location>
        <topology evidence="2">Lipid-anchor</topology>
    </subcellularLocation>
</comment>
<dbReference type="Gene3D" id="2.20.200.10">
    <property type="entry name" value="Outer membrane efflux proteins (OEP)"/>
    <property type="match status" value="1"/>
</dbReference>
<feature type="coiled-coil region" evidence="3">
    <location>
        <begin position="225"/>
        <end position="252"/>
    </location>
</feature>
<dbReference type="STRING" id="265719.SAMN04488509_101116"/>
<feature type="region of interest" description="Disordered" evidence="4">
    <location>
        <begin position="105"/>
        <end position="124"/>
    </location>
</feature>
<dbReference type="InterPro" id="IPR010131">
    <property type="entry name" value="MdtP/NodT-like"/>
</dbReference>
<keyword evidence="2" id="KW-0449">Lipoprotein</keyword>
<accession>A0A1G6RWY3</accession>
<dbReference type="NCBIfam" id="TIGR01845">
    <property type="entry name" value="outer_NodT"/>
    <property type="match status" value="1"/>
</dbReference>
<keyword evidence="6" id="KW-1185">Reference proteome</keyword>
<keyword evidence="3" id="KW-0175">Coiled coil</keyword>
<keyword evidence="2" id="KW-0812">Transmembrane</keyword>
<keyword evidence="2" id="KW-1134">Transmembrane beta strand</keyword>
<protein>
    <submittedName>
        <fullName evidence="5">Outer membrane protein, multidrug efflux system</fullName>
    </submittedName>
</protein>
<evidence type="ECO:0000256" key="2">
    <source>
        <dbReference type="RuleBase" id="RU362097"/>
    </source>
</evidence>
<dbReference type="PANTHER" id="PTHR30203">
    <property type="entry name" value="OUTER MEMBRANE CATION EFFLUX PROTEIN"/>
    <property type="match status" value="1"/>
</dbReference>
<evidence type="ECO:0000313" key="6">
    <source>
        <dbReference type="Proteomes" id="UP000199603"/>
    </source>
</evidence>
<dbReference type="RefSeq" id="WP_091237596.1">
    <property type="nucleotide sequence ID" value="NZ_FNAG01000001.1"/>
</dbReference>
<comment type="similarity">
    <text evidence="1 2">Belongs to the outer membrane factor (OMF) (TC 1.B.17) family.</text>
</comment>
<organism evidence="5 6">
    <name type="scientific">Aquimonas voraii</name>
    <dbReference type="NCBI Taxonomy" id="265719"/>
    <lineage>
        <taxon>Bacteria</taxon>
        <taxon>Pseudomonadati</taxon>
        <taxon>Pseudomonadota</taxon>
        <taxon>Gammaproteobacteria</taxon>
        <taxon>Lysobacterales</taxon>
        <taxon>Lysobacteraceae</taxon>
        <taxon>Aquimonas</taxon>
    </lineage>
</organism>
<sequence>MPKHPLALALAMAATLGACTVGPEYVRPEIELSARFDQAGSHAATEAVQPALWRAFGDPSLDVLITRALEANTQLAQALARLDETRALAGLSTYSLFPTIDTGLSAERSRPSGRDPFLPPEQGRTDTYRAGFDASWEIDLFGSLRNPKRAIDRRVQADAAALQNVHISVVAEVAQSLFELRGAHARLRLLEENLDGWQRTLDLVTALERHGRRSAQDVAAVQAQRSALAAQHAQQEAALVRAEQRLAVLTAQPVAEVRAQVDVEAGLPKLPPLVAVGTPEEWLKRRPDVREAERRLAAAYADIGTEVANYYPKLTLLGGFGWTAQSVGELGEDASERWSWGPSISWSILDFGRTRQRVQAAEARAEGAEALFRETLLRALEETENAMAGYRSANRAAFDLEAAAEAAREAARLVRLRFEAGSEDALALLDAERTRIDFELQAVDSEVQRATALAALYKALAGDFAGLDPEALAARR</sequence>
<dbReference type="Gene3D" id="1.20.1600.10">
    <property type="entry name" value="Outer membrane efflux proteins (OEP)"/>
    <property type="match status" value="1"/>
</dbReference>
<dbReference type="AlphaFoldDB" id="A0A1G6RWY3"/>
<dbReference type="GO" id="GO:0015562">
    <property type="term" value="F:efflux transmembrane transporter activity"/>
    <property type="evidence" value="ECO:0007669"/>
    <property type="project" value="InterPro"/>
</dbReference>
<dbReference type="GO" id="GO:0009279">
    <property type="term" value="C:cell outer membrane"/>
    <property type="evidence" value="ECO:0007669"/>
    <property type="project" value="UniProtKB-SubCell"/>
</dbReference>
<keyword evidence="2" id="KW-0472">Membrane</keyword>
<dbReference type="PROSITE" id="PS51257">
    <property type="entry name" value="PROKAR_LIPOPROTEIN"/>
    <property type="match status" value="1"/>
</dbReference>
<name>A0A1G6RWY3_9GAMM</name>
<dbReference type="Proteomes" id="UP000199603">
    <property type="component" value="Unassembled WGS sequence"/>
</dbReference>
<keyword evidence="2" id="KW-0564">Palmitate</keyword>
<proteinExistence type="inferred from homology"/>
<evidence type="ECO:0000256" key="1">
    <source>
        <dbReference type="ARBA" id="ARBA00007613"/>
    </source>
</evidence>
<dbReference type="Pfam" id="PF02321">
    <property type="entry name" value="OEP"/>
    <property type="match status" value="2"/>
</dbReference>
<dbReference type="PANTHER" id="PTHR30203:SF25">
    <property type="entry name" value="OUTER MEMBRANE PROTEIN-RELATED"/>
    <property type="match status" value="1"/>
</dbReference>
<evidence type="ECO:0000256" key="4">
    <source>
        <dbReference type="SAM" id="MobiDB-lite"/>
    </source>
</evidence>
<evidence type="ECO:0000256" key="3">
    <source>
        <dbReference type="SAM" id="Coils"/>
    </source>
</evidence>
<reference evidence="5 6" key="1">
    <citation type="submission" date="2016-10" db="EMBL/GenBank/DDBJ databases">
        <authorList>
            <person name="de Groot N.N."/>
        </authorList>
    </citation>
    <scope>NUCLEOTIDE SEQUENCE [LARGE SCALE GENOMIC DNA]</scope>
    <source>
        <strain evidence="5 6">DSM 16957</strain>
    </source>
</reference>
<dbReference type="OrthoDB" id="9770517at2"/>
<dbReference type="SUPFAM" id="SSF56954">
    <property type="entry name" value="Outer membrane efflux proteins (OEP)"/>
    <property type="match status" value="1"/>
</dbReference>
<gene>
    <name evidence="5" type="ORF">SAMN04488509_101116</name>
</gene>